<dbReference type="InterPro" id="IPR008708">
    <property type="entry name" value="Neisseria_TspB"/>
</dbReference>
<evidence type="ECO:0000256" key="2">
    <source>
        <dbReference type="SAM" id="Phobius"/>
    </source>
</evidence>
<feature type="transmembrane region" description="Helical" evidence="2">
    <location>
        <begin position="12"/>
        <end position="33"/>
    </location>
</feature>
<feature type="compositionally biased region" description="Low complexity" evidence="1">
    <location>
        <begin position="384"/>
        <end position="394"/>
    </location>
</feature>
<evidence type="ECO:0000313" key="3">
    <source>
        <dbReference type="EMBL" id="MEQ5843001.1"/>
    </source>
</evidence>
<proteinExistence type="predicted"/>
<dbReference type="Proteomes" id="UP001469089">
    <property type="component" value="Unassembled WGS sequence"/>
</dbReference>
<organism evidence="3 4">
    <name type="scientific">Paraburkholderia acidicola</name>
    <dbReference type="NCBI Taxonomy" id="1912599"/>
    <lineage>
        <taxon>Bacteria</taxon>
        <taxon>Pseudomonadati</taxon>
        <taxon>Pseudomonadota</taxon>
        <taxon>Betaproteobacteria</taxon>
        <taxon>Burkholderiales</taxon>
        <taxon>Burkholderiaceae</taxon>
        <taxon>Paraburkholderia</taxon>
    </lineage>
</organism>
<feature type="transmembrane region" description="Helical" evidence="2">
    <location>
        <begin position="470"/>
        <end position="487"/>
    </location>
</feature>
<name>A0ABV1LVT1_9BURK</name>
<dbReference type="EMBL" id="JAOALG010000002">
    <property type="protein sequence ID" value="MEQ5843001.1"/>
    <property type="molecule type" value="Genomic_DNA"/>
</dbReference>
<keyword evidence="2" id="KW-1133">Transmembrane helix</keyword>
<gene>
    <name evidence="3" type="ORF">N0A02_26455</name>
</gene>
<dbReference type="Pfam" id="PF05616">
    <property type="entry name" value="Neisseria_TspB"/>
    <property type="match status" value="1"/>
</dbReference>
<keyword evidence="2" id="KW-0472">Membrane</keyword>
<reference evidence="3 4" key="1">
    <citation type="journal article" date="2024" name="Chem. Sci.">
        <title>Discovery of a lagriamide polyketide by integrated genome mining, isotopic labeling, and untargeted metabolomics.</title>
        <authorList>
            <person name="Fergusson C.H."/>
            <person name="Saulog J."/>
            <person name="Paulo B.S."/>
            <person name="Wilson D.M."/>
            <person name="Liu D.Y."/>
            <person name="Morehouse N.J."/>
            <person name="Waterworth S."/>
            <person name="Barkei J."/>
            <person name="Gray C.A."/>
            <person name="Kwan J.C."/>
            <person name="Eustaquio A.S."/>
            <person name="Linington R.G."/>
        </authorList>
    </citation>
    <scope>NUCLEOTIDE SEQUENCE [LARGE SCALE GENOMIC DNA]</scope>
    <source>
        <strain evidence="3 4">RL17-338-BIF-B</strain>
    </source>
</reference>
<dbReference type="RefSeq" id="WP_349544743.1">
    <property type="nucleotide sequence ID" value="NZ_JAOALG010000002.1"/>
</dbReference>
<sequence>MRGFAGVPRRAVVPFPCFVAMVWALLCGIFVMMPVQVARAQTAGGGNSVIAQLISKGTALKLAELGFTDAEQSTIAATYAAMSEAAAASAAASWLGLVGKIVGPLGLMAVSTDLGDDTLTAWALSHAGLVTVLSKGGAANVGGHWQFYELDVYTDPLNSDPTIANQMKLEDFASLADAAATFAKTWTDHADYEKQRFGTCPAGQTCSPYGDIHIQFVGPCDESRVTASFDNVGCVFSSHDLDGVTPDQTGMNYFAQGMNGTPSNLQPAGAYAASLAPPPMSVDAAVAAIPAADLAKPLSPQVVADLADALWEQASQQPGYQGVPYPSTAPITAGDITTASGPDTAAGWPTVGTAAAPVTAPTGGGNPYAIPVTTGAPSGGTGPASGASGTSPSNAPGLCDEFPSIIACQTPGSATAPDLPSSSGSVSVTPVTVGASDGVCPSPLSVSVLGADFTLSYQAECDFMSRVRPFVLAMCGIIAALVFGAGLKS</sequence>
<keyword evidence="4" id="KW-1185">Reference proteome</keyword>
<keyword evidence="2" id="KW-0812">Transmembrane</keyword>
<dbReference type="NCBIfam" id="NF041109">
    <property type="entry name" value="VF_TspB_C_term"/>
    <property type="match status" value="1"/>
</dbReference>
<accession>A0ABV1LVT1</accession>
<protein>
    <submittedName>
        <fullName evidence="3">Virulence factor TspB C-terminal domain-related protein</fullName>
    </submittedName>
</protein>
<feature type="region of interest" description="Disordered" evidence="1">
    <location>
        <begin position="374"/>
        <end position="394"/>
    </location>
</feature>
<evidence type="ECO:0000313" key="4">
    <source>
        <dbReference type="Proteomes" id="UP001469089"/>
    </source>
</evidence>
<evidence type="ECO:0000256" key="1">
    <source>
        <dbReference type="SAM" id="MobiDB-lite"/>
    </source>
</evidence>
<comment type="caution">
    <text evidence="3">The sequence shown here is derived from an EMBL/GenBank/DDBJ whole genome shotgun (WGS) entry which is preliminary data.</text>
</comment>